<reference evidence="1 2" key="1">
    <citation type="submission" date="2020-06" db="EMBL/GenBank/DDBJ databases">
        <title>Haloterrigena sp. nov., an extremely halophilic archaeon isolated from a saline sediment.</title>
        <authorList>
            <person name="Liu B.-B."/>
        </authorList>
    </citation>
    <scope>NUCLEOTIDE SEQUENCE [LARGE SCALE GENOMIC DNA]</scope>
    <source>
        <strain evidence="1 2">SYSU A558-1</strain>
    </source>
</reference>
<evidence type="ECO:0000313" key="2">
    <source>
        <dbReference type="Proteomes" id="UP001016761"/>
    </source>
</evidence>
<sequence length="108" mass="12399">MNGNSTESHETPDGYVTTQIDVVDGVVELTRHGPRENMFKQITTNVDCLTDSYQYFGTDECIKAKLWEGDDGKKRLYARFRRTDNRNKFWEHYAELTDIAENAGEGDA</sequence>
<accession>A0ABX2LES7</accession>
<protein>
    <submittedName>
        <fullName evidence="1">Uncharacterized protein</fullName>
    </submittedName>
</protein>
<gene>
    <name evidence="1" type="ORF">HTZ84_21060</name>
</gene>
<dbReference type="EMBL" id="JABUQZ010000001">
    <property type="protein sequence ID" value="NUC74755.1"/>
    <property type="molecule type" value="Genomic_DNA"/>
</dbReference>
<proteinExistence type="predicted"/>
<comment type="caution">
    <text evidence="1">The sequence shown here is derived from an EMBL/GenBank/DDBJ whole genome shotgun (WGS) entry which is preliminary data.</text>
</comment>
<evidence type="ECO:0000313" key="1">
    <source>
        <dbReference type="EMBL" id="NUC74755.1"/>
    </source>
</evidence>
<dbReference type="Proteomes" id="UP001016761">
    <property type="component" value="Unassembled WGS sequence"/>
</dbReference>
<name>A0ABX2LES7_9EURY</name>
<keyword evidence="2" id="KW-1185">Reference proteome</keyword>
<dbReference type="RefSeq" id="WP_174682466.1">
    <property type="nucleotide sequence ID" value="NZ_JABUQZ010000001.1"/>
</dbReference>
<organism evidence="1 2">
    <name type="scientific">Haloterrigena gelatinilytica</name>
    <dbReference type="NCBI Taxonomy" id="2741724"/>
    <lineage>
        <taxon>Archaea</taxon>
        <taxon>Methanobacteriati</taxon>
        <taxon>Methanobacteriota</taxon>
        <taxon>Stenosarchaea group</taxon>
        <taxon>Halobacteria</taxon>
        <taxon>Halobacteriales</taxon>
        <taxon>Natrialbaceae</taxon>
        <taxon>Haloterrigena</taxon>
    </lineage>
</organism>